<reference evidence="3" key="1">
    <citation type="submission" date="2022-12" db="EMBL/GenBank/DDBJ databases">
        <title>Isolation and characterisation of novel Methanocorpusculum spp. from native Australian herbivores indicates the genus is ancestrally host-associated.</title>
        <authorList>
            <person name="Volmer J.G."/>
            <person name="Soo R.M."/>
            <person name="Evans P.N."/>
            <person name="Hoedt E.C."/>
            <person name="Astorga Alsina A.L."/>
            <person name="Woodcroft B.J."/>
            <person name="Tyson G.W."/>
            <person name="Hugenholtz P."/>
            <person name="Morrison M."/>
        </authorList>
    </citation>
    <scope>NUCLEOTIDE SEQUENCE</scope>
    <source>
        <strain evidence="3">MG</strain>
    </source>
</reference>
<feature type="transmembrane region" description="Helical" evidence="1">
    <location>
        <begin position="355"/>
        <end position="373"/>
    </location>
</feature>
<feature type="transmembrane region" description="Helical" evidence="1">
    <location>
        <begin position="60"/>
        <end position="81"/>
    </location>
</feature>
<organism evidence="3 4">
    <name type="scientific">Methanocorpusculum petauri</name>
    <dbReference type="NCBI Taxonomy" id="3002863"/>
    <lineage>
        <taxon>Archaea</taxon>
        <taxon>Methanobacteriati</taxon>
        <taxon>Methanobacteriota</taxon>
        <taxon>Stenosarchaea group</taxon>
        <taxon>Methanomicrobia</taxon>
        <taxon>Methanomicrobiales</taxon>
        <taxon>Methanocorpusculaceae</taxon>
        <taxon>Methanocorpusculum</taxon>
    </lineage>
</organism>
<keyword evidence="4" id="KW-1185">Reference proteome</keyword>
<evidence type="ECO:0000256" key="1">
    <source>
        <dbReference type="SAM" id="Phobius"/>
    </source>
</evidence>
<accession>A0ABT4II16</accession>
<feature type="transmembrane region" description="Helical" evidence="1">
    <location>
        <begin position="87"/>
        <end position="108"/>
    </location>
</feature>
<name>A0ABT4II16_9EURY</name>
<dbReference type="InterPro" id="IPR038731">
    <property type="entry name" value="RgtA/B/C-like"/>
</dbReference>
<feature type="transmembrane region" description="Helical" evidence="1">
    <location>
        <begin position="406"/>
        <end position="423"/>
    </location>
</feature>
<feature type="transmembrane region" description="Helical" evidence="1">
    <location>
        <begin position="142"/>
        <end position="159"/>
    </location>
</feature>
<comment type="caution">
    <text evidence="3">The sequence shown here is derived from an EMBL/GenBank/DDBJ whole genome shotgun (WGS) entry which is preliminary data.</text>
</comment>
<sequence>MPAPTFLSHIQSRVRVEHVFFAILIVALILRFAFLDLKLFHHDEAIHAWFSYQLLTQGTYIYDPVYHGPFLYYVTAGMFALFGDSDLVGRILPCIFGTALIPLVYCLYRMGYLSGKTAIIAGIFVAIAPEMIYFSRFLRNDVFVVFFSLLIVVAFLAWIQKGKWYYLLLAGIAAALGMCSKENMPIILVTFGLFFLYLVWSRKITLPERWLRDVILAVAVFFGVIFLFYSSFGAHPEVIFTAGPSAIEHWLNMHNQQRIGGPPYYYLLLFVLYELPVLLFAIAGVILYLRRPCGKKQVTTEEILPEISDAEFFESDGETVSGPAPPVPVPEKKNPIRDLFRRPEPPVALNRQEEFIRFAIYWTIMACLTYAYIGEKVPWLSLHQLVPMIFVAAYALSFAGKYTKPLMVLACAFLLVVTFHVAYTPADIAEPIVQVQNSEDLVELMAAIDASEKVAISSDQGWPFTWYYRGDGWDKISYYGRKISQDSVLAGDFDIIMTHDDDSYESLPGYEKKTIRLSYWIDGAATGNDPGWFWYYVTRDGKIGSINTDVFTKNSSA</sequence>
<feature type="transmembrane region" description="Helical" evidence="1">
    <location>
        <begin position="379"/>
        <end position="399"/>
    </location>
</feature>
<dbReference type="EMBL" id="JAPTGB010000017">
    <property type="protein sequence ID" value="MCZ0861196.1"/>
    <property type="molecule type" value="Genomic_DNA"/>
</dbReference>
<proteinExistence type="predicted"/>
<dbReference type="PANTHER" id="PTHR41710:SF2">
    <property type="entry name" value="GLYCOSYL TRANSFERASE FAMILY 39_83 DOMAIN-CONTAINING PROTEIN"/>
    <property type="match status" value="1"/>
</dbReference>
<dbReference type="PANTHER" id="PTHR41710">
    <property type="entry name" value="GLYCOSYL TRANSFERASE, FAMILY 39"/>
    <property type="match status" value="1"/>
</dbReference>
<keyword evidence="1" id="KW-1133">Transmembrane helix</keyword>
<evidence type="ECO:0000313" key="3">
    <source>
        <dbReference type="EMBL" id="MCZ0861196.1"/>
    </source>
</evidence>
<dbReference type="InterPro" id="IPR019962">
    <property type="entry name" value="CHP03663"/>
</dbReference>
<dbReference type="NCBIfam" id="TIGR03663">
    <property type="entry name" value="flippase activity-associated protein Agl23"/>
    <property type="match status" value="1"/>
</dbReference>
<feature type="transmembrane region" description="Helical" evidence="1">
    <location>
        <begin position="186"/>
        <end position="202"/>
    </location>
</feature>
<evidence type="ECO:0000259" key="2">
    <source>
        <dbReference type="Pfam" id="PF13231"/>
    </source>
</evidence>
<feature type="transmembrane region" description="Helical" evidence="1">
    <location>
        <begin position="214"/>
        <end position="232"/>
    </location>
</feature>
<keyword evidence="1" id="KW-0812">Transmembrane</keyword>
<dbReference type="Pfam" id="PF13231">
    <property type="entry name" value="PMT_2"/>
    <property type="match status" value="1"/>
</dbReference>
<dbReference type="Proteomes" id="UP001141422">
    <property type="component" value="Unassembled WGS sequence"/>
</dbReference>
<keyword evidence="1" id="KW-0472">Membrane</keyword>
<feature type="transmembrane region" description="Helical" evidence="1">
    <location>
        <begin position="20"/>
        <end position="40"/>
    </location>
</feature>
<evidence type="ECO:0000313" key="4">
    <source>
        <dbReference type="Proteomes" id="UP001141422"/>
    </source>
</evidence>
<protein>
    <submittedName>
        <fullName evidence="3">TIGR03663 family protein</fullName>
    </submittedName>
</protein>
<gene>
    <name evidence="3" type="ORF">O0S10_08180</name>
</gene>
<feature type="transmembrane region" description="Helical" evidence="1">
    <location>
        <begin position="117"/>
        <end position="136"/>
    </location>
</feature>
<feature type="transmembrane region" description="Helical" evidence="1">
    <location>
        <begin position="264"/>
        <end position="289"/>
    </location>
</feature>
<feature type="domain" description="Glycosyltransferase RgtA/B/C/D-like" evidence="2">
    <location>
        <begin position="67"/>
        <end position="222"/>
    </location>
</feature>